<dbReference type="OrthoDB" id="3248709at2759"/>
<protein>
    <submittedName>
        <fullName evidence="3">Uncharacterized protein</fullName>
    </submittedName>
</protein>
<keyword evidence="2" id="KW-1133">Transmembrane helix</keyword>
<keyword evidence="4" id="KW-1185">Reference proteome</keyword>
<keyword evidence="2" id="KW-0472">Membrane</keyword>
<feature type="compositionally biased region" description="Low complexity" evidence="1">
    <location>
        <begin position="166"/>
        <end position="184"/>
    </location>
</feature>
<feature type="region of interest" description="Disordered" evidence="1">
    <location>
        <begin position="131"/>
        <end position="184"/>
    </location>
</feature>
<feature type="compositionally biased region" description="Low complexity" evidence="1">
    <location>
        <begin position="222"/>
        <end position="256"/>
    </location>
</feature>
<organism evidence="3 4">
    <name type="scientific">Amanita thiersii Skay4041</name>
    <dbReference type="NCBI Taxonomy" id="703135"/>
    <lineage>
        <taxon>Eukaryota</taxon>
        <taxon>Fungi</taxon>
        <taxon>Dikarya</taxon>
        <taxon>Basidiomycota</taxon>
        <taxon>Agaricomycotina</taxon>
        <taxon>Agaricomycetes</taxon>
        <taxon>Agaricomycetidae</taxon>
        <taxon>Agaricales</taxon>
        <taxon>Pluteineae</taxon>
        <taxon>Amanitaceae</taxon>
        <taxon>Amanita</taxon>
    </lineage>
</organism>
<dbReference type="EMBL" id="KZ302212">
    <property type="protein sequence ID" value="PFH46299.1"/>
    <property type="molecule type" value="Genomic_DNA"/>
</dbReference>
<evidence type="ECO:0000313" key="4">
    <source>
        <dbReference type="Proteomes" id="UP000242287"/>
    </source>
</evidence>
<gene>
    <name evidence="3" type="ORF">AMATHDRAFT_43675</name>
</gene>
<evidence type="ECO:0000256" key="2">
    <source>
        <dbReference type="SAM" id="Phobius"/>
    </source>
</evidence>
<evidence type="ECO:0000313" key="3">
    <source>
        <dbReference type="EMBL" id="PFH46299.1"/>
    </source>
</evidence>
<proteinExistence type="predicted"/>
<reference evidence="3 4" key="1">
    <citation type="submission" date="2014-02" db="EMBL/GenBank/DDBJ databases">
        <title>Transposable element dynamics among asymbiotic and ectomycorrhizal Amanita fungi.</title>
        <authorList>
            <consortium name="DOE Joint Genome Institute"/>
            <person name="Hess J."/>
            <person name="Skrede I."/>
            <person name="Wolfe B."/>
            <person name="LaButti K."/>
            <person name="Ohm R.A."/>
            <person name="Grigoriev I.V."/>
            <person name="Pringle A."/>
        </authorList>
    </citation>
    <scope>NUCLEOTIDE SEQUENCE [LARGE SCALE GENOMIC DNA]</scope>
    <source>
        <strain evidence="3 4">SKay4041</strain>
    </source>
</reference>
<name>A0A2A9N7W3_9AGAR</name>
<keyword evidence="2" id="KW-0812">Transmembrane</keyword>
<evidence type="ECO:0000256" key="1">
    <source>
        <dbReference type="SAM" id="MobiDB-lite"/>
    </source>
</evidence>
<dbReference type="Proteomes" id="UP000242287">
    <property type="component" value="Unassembled WGS sequence"/>
</dbReference>
<feature type="transmembrane region" description="Helical" evidence="2">
    <location>
        <begin position="23"/>
        <end position="40"/>
    </location>
</feature>
<feature type="compositionally biased region" description="Polar residues" evidence="1">
    <location>
        <begin position="200"/>
        <end position="219"/>
    </location>
</feature>
<feature type="region of interest" description="Disordered" evidence="1">
    <location>
        <begin position="196"/>
        <end position="256"/>
    </location>
</feature>
<dbReference type="AlphaFoldDB" id="A0A2A9N7W3"/>
<sequence>MSTLLSALFDALKPHRAEALQRIRVNILCLTILIVLTYLLPLPSLPTAFKNAIARTSVVEGNGAGGGVPVYTTYGGRQRWGAVKGASEGGAMYSWVCMIESAAAGIFMLNIMQGLYALRYPRKALALPSSPSKAKAKLKARTSPVTPKHRPFKMTSPKSASEPQRPFSFSPSSSVSSSHPLNASTTSISLPQSLLSSSTNYPTTPLSNTPSRGSLQYSLPFSLDASSRSLRSSTGPGGVSPPSSSTSTAFPTSPSPVISAWRGKHLASEIGRPLDGSFLGQLSARVEDNEE</sequence>
<accession>A0A2A9N7W3</accession>